<dbReference type="InParanoid" id="B5YNS2"/>
<feature type="region of interest" description="Disordered" evidence="4">
    <location>
        <begin position="199"/>
        <end position="218"/>
    </location>
</feature>
<reference evidence="5 6" key="1">
    <citation type="journal article" date="2004" name="Science">
        <title>The genome of the diatom Thalassiosira pseudonana: ecology, evolution, and metabolism.</title>
        <authorList>
            <person name="Armbrust E.V."/>
            <person name="Berges J.A."/>
            <person name="Bowler C."/>
            <person name="Green B.R."/>
            <person name="Martinez D."/>
            <person name="Putnam N.H."/>
            <person name="Zhou S."/>
            <person name="Allen A.E."/>
            <person name="Apt K.E."/>
            <person name="Bechner M."/>
            <person name="Brzezinski M.A."/>
            <person name="Chaal B.K."/>
            <person name="Chiovitti A."/>
            <person name="Davis A.K."/>
            <person name="Demarest M.S."/>
            <person name="Detter J.C."/>
            <person name="Glavina T."/>
            <person name="Goodstein D."/>
            <person name="Hadi M.Z."/>
            <person name="Hellsten U."/>
            <person name="Hildebrand M."/>
            <person name="Jenkins B.D."/>
            <person name="Jurka J."/>
            <person name="Kapitonov V.V."/>
            <person name="Kroger N."/>
            <person name="Lau W.W."/>
            <person name="Lane T.W."/>
            <person name="Larimer F.W."/>
            <person name="Lippmeier J.C."/>
            <person name="Lucas S."/>
            <person name="Medina M."/>
            <person name="Montsant A."/>
            <person name="Obornik M."/>
            <person name="Parker M.S."/>
            <person name="Palenik B."/>
            <person name="Pazour G.J."/>
            <person name="Richardson P.M."/>
            <person name="Rynearson T.A."/>
            <person name="Saito M.A."/>
            <person name="Schwartz D.C."/>
            <person name="Thamatrakoln K."/>
            <person name="Valentin K."/>
            <person name="Vardi A."/>
            <person name="Wilkerson F.P."/>
            <person name="Rokhsar D.S."/>
        </authorList>
    </citation>
    <scope>NUCLEOTIDE SEQUENCE [LARGE SCALE GENOMIC DNA]</scope>
    <source>
        <strain evidence="5 6">CCMP1335</strain>
    </source>
</reference>
<dbReference type="PANTHER" id="PTHR15367">
    <property type="entry name" value="DNA-DIRECTED RNA POLYMERASE III"/>
    <property type="match status" value="1"/>
</dbReference>
<dbReference type="InterPro" id="IPR024661">
    <property type="entry name" value="RNA_pol_III_Rpc31"/>
</dbReference>
<proteinExistence type="inferred from homology"/>
<dbReference type="AlphaFoldDB" id="B5YNS2"/>
<feature type="compositionally biased region" description="Basic and acidic residues" evidence="4">
    <location>
        <begin position="58"/>
        <end position="67"/>
    </location>
</feature>
<feature type="compositionally biased region" description="Polar residues" evidence="4">
    <location>
        <begin position="93"/>
        <end position="104"/>
    </location>
</feature>
<feature type="region of interest" description="Disordered" evidence="4">
    <location>
        <begin position="228"/>
        <end position="289"/>
    </location>
</feature>
<comment type="subcellular location">
    <subcellularLocation>
        <location evidence="1">Nucleus</location>
    </subcellularLocation>
</comment>
<feature type="compositionally biased region" description="Acidic residues" evidence="4">
    <location>
        <begin position="241"/>
        <end position="267"/>
    </location>
</feature>
<dbReference type="eggNOG" id="ENOG502SXP5">
    <property type="taxonomic scope" value="Eukaryota"/>
</dbReference>
<feature type="region of interest" description="Disordered" evidence="4">
    <location>
        <begin position="1"/>
        <end position="22"/>
    </location>
</feature>
<evidence type="ECO:0000256" key="2">
    <source>
        <dbReference type="ARBA" id="ARBA00008352"/>
    </source>
</evidence>
<evidence type="ECO:0000313" key="5">
    <source>
        <dbReference type="EMBL" id="ACI65035.1"/>
    </source>
</evidence>
<dbReference type="PANTHER" id="PTHR15367:SF2">
    <property type="entry name" value="DNA-DIRECTED RNA POLYMERASE III SUBUNIT"/>
    <property type="match status" value="1"/>
</dbReference>
<dbReference type="HOGENOM" id="CLU_964691_0_0_1"/>
<feature type="compositionally biased region" description="Basic residues" evidence="4">
    <location>
        <begin position="1"/>
        <end position="11"/>
    </location>
</feature>
<reference evidence="5 6" key="2">
    <citation type="journal article" date="2008" name="Nature">
        <title>The Phaeodactylum genome reveals the evolutionary history of diatom genomes.</title>
        <authorList>
            <person name="Bowler C."/>
            <person name="Allen A.E."/>
            <person name="Badger J.H."/>
            <person name="Grimwood J."/>
            <person name="Jabbari K."/>
            <person name="Kuo A."/>
            <person name="Maheswari U."/>
            <person name="Martens C."/>
            <person name="Maumus F."/>
            <person name="Otillar R.P."/>
            <person name="Rayko E."/>
            <person name="Salamov A."/>
            <person name="Vandepoele K."/>
            <person name="Beszteri B."/>
            <person name="Gruber A."/>
            <person name="Heijde M."/>
            <person name="Katinka M."/>
            <person name="Mock T."/>
            <person name="Valentin K."/>
            <person name="Verret F."/>
            <person name="Berges J.A."/>
            <person name="Brownlee C."/>
            <person name="Cadoret J.P."/>
            <person name="Chiovitti A."/>
            <person name="Choi C.J."/>
            <person name="Coesel S."/>
            <person name="De Martino A."/>
            <person name="Detter J.C."/>
            <person name="Durkin C."/>
            <person name="Falciatore A."/>
            <person name="Fournet J."/>
            <person name="Haruta M."/>
            <person name="Huysman M.J."/>
            <person name="Jenkins B.D."/>
            <person name="Jiroutova K."/>
            <person name="Jorgensen R.E."/>
            <person name="Joubert Y."/>
            <person name="Kaplan A."/>
            <person name="Kroger N."/>
            <person name="Kroth P.G."/>
            <person name="La Roche J."/>
            <person name="Lindquist E."/>
            <person name="Lommer M."/>
            <person name="Martin-Jezequel V."/>
            <person name="Lopez P.J."/>
            <person name="Lucas S."/>
            <person name="Mangogna M."/>
            <person name="McGinnis K."/>
            <person name="Medlin L.K."/>
            <person name="Montsant A."/>
            <person name="Oudot-Le Secq M.P."/>
            <person name="Napoli C."/>
            <person name="Obornik M."/>
            <person name="Parker M.S."/>
            <person name="Petit J.L."/>
            <person name="Porcel B.M."/>
            <person name="Poulsen N."/>
            <person name="Robison M."/>
            <person name="Rychlewski L."/>
            <person name="Rynearson T.A."/>
            <person name="Schmutz J."/>
            <person name="Shapiro H."/>
            <person name="Siaut M."/>
            <person name="Stanley M."/>
            <person name="Sussman M.R."/>
            <person name="Taylor A.R."/>
            <person name="Vardi A."/>
            <person name="von Dassow P."/>
            <person name="Vyverman W."/>
            <person name="Willis A."/>
            <person name="Wyrwicz L.S."/>
            <person name="Rokhsar D.S."/>
            <person name="Weissenbach J."/>
            <person name="Armbrust E.V."/>
            <person name="Green B.R."/>
            <person name="Van de Peer Y."/>
            <person name="Grigoriev I.V."/>
        </authorList>
    </citation>
    <scope>NUCLEOTIDE SEQUENCE [LARGE SCALE GENOMIC DNA]</scope>
    <source>
        <strain evidence="5 6">CCMP1335</strain>
    </source>
</reference>
<feature type="compositionally biased region" description="Basic and acidic residues" evidence="4">
    <location>
        <begin position="278"/>
        <end position="289"/>
    </location>
</feature>
<comment type="similarity">
    <text evidence="2">Belongs to the eukaryotic RPC7 RNA polymerase subunit family.</text>
</comment>
<keyword evidence="6" id="KW-1185">Reference proteome</keyword>
<evidence type="ECO:0000256" key="4">
    <source>
        <dbReference type="SAM" id="MobiDB-lite"/>
    </source>
</evidence>
<dbReference type="GO" id="GO:0006383">
    <property type="term" value="P:transcription by RNA polymerase III"/>
    <property type="evidence" value="ECO:0007669"/>
    <property type="project" value="InterPro"/>
</dbReference>
<dbReference type="STRING" id="35128.B5YNS2"/>
<name>B5YNS2_THAPS</name>
<evidence type="ECO:0000313" key="6">
    <source>
        <dbReference type="Proteomes" id="UP000001449"/>
    </source>
</evidence>
<dbReference type="GeneID" id="7447178"/>
<dbReference type="Proteomes" id="UP000001449">
    <property type="component" value="Chromosome 7"/>
</dbReference>
<protein>
    <recommendedName>
        <fullName evidence="7">DNA-directed RNA polymerase III subunit</fullName>
    </recommendedName>
</protein>
<sequence>MSGRGRGRGRGRGAGPQSISQQFLLRSAQEAGFDVRNLRALGATSGLGIFPDLELHSSGERRLHDGEGASSGDVPVEVGGGGVAVKSEDGASVSAQPATCTSNPSAASSSNNNEEEATKRTPQQIYLISKARELHHRFQTSVFYVRTTKEVPDVTRYSDRLLPPPNIDASAVLSHCLGGRKRTQAGVFVPEELCGGQKRRVRTSSTAGVDGDSSNKRGLNLEELAKKIQTDGVDGGNNANDGEEEKQGEGEEAEYYSEEGEESDGEDYVQNYYESEGDESKGSDGEPTF</sequence>
<gene>
    <name evidence="5" type="ORF">THAPS_7253</name>
</gene>
<dbReference type="PaxDb" id="35128-Thaps7253"/>
<dbReference type="OMA" id="FVPEELC"/>
<accession>B5YNS2</accession>
<organism evidence="5 6">
    <name type="scientific">Thalassiosira pseudonana</name>
    <name type="common">Marine diatom</name>
    <name type="synonym">Cyclotella nana</name>
    <dbReference type="NCBI Taxonomy" id="35128"/>
    <lineage>
        <taxon>Eukaryota</taxon>
        <taxon>Sar</taxon>
        <taxon>Stramenopiles</taxon>
        <taxon>Ochrophyta</taxon>
        <taxon>Bacillariophyta</taxon>
        <taxon>Coscinodiscophyceae</taxon>
        <taxon>Thalassiosirophycidae</taxon>
        <taxon>Thalassiosirales</taxon>
        <taxon>Thalassiosiraceae</taxon>
        <taxon>Thalassiosira</taxon>
    </lineage>
</organism>
<feature type="region of interest" description="Disordered" evidence="4">
    <location>
        <begin position="58"/>
        <end position="122"/>
    </location>
</feature>
<keyword evidence="3" id="KW-0539">Nucleus</keyword>
<dbReference type="KEGG" id="tps:THAPS_7253"/>
<evidence type="ECO:0000256" key="3">
    <source>
        <dbReference type="ARBA" id="ARBA00023242"/>
    </source>
</evidence>
<dbReference type="RefSeq" id="XP_002296318.1">
    <property type="nucleotide sequence ID" value="XM_002296282.1"/>
</dbReference>
<evidence type="ECO:0008006" key="7">
    <source>
        <dbReference type="Google" id="ProtNLM"/>
    </source>
</evidence>
<dbReference type="EMBL" id="CP001160">
    <property type="protein sequence ID" value="ACI65035.1"/>
    <property type="molecule type" value="Genomic_DNA"/>
</dbReference>
<dbReference type="GO" id="GO:0005666">
    <property type="term" value="C:RNA polymerase III complex"/>
    <property type="evidence" value="ECO:0000318"/>
    <property type="project" value="GO_Central"/>
</dbReference>
<evidence type="ECO:0000256" key="1">
    <source>
        <dbReference type="ARBA" id="ARBA00004123"/>
    </source>
</evidence>